<sequence>MTTSASISPSTSQDIMPPPAKRQRREEQEQAVKTNDGNEDKEDLPITKKAKKKDRTMPIFHSEAYQSALLQPFPICPAPPNYAQGLFLAPMVRIGTLPTRLLSLRYGADLVWSPEIVDRAIMSASRTVHPRTGLIDFQNAEGRSVFTTHAVEKSRLIFQLGSATPSQAFEAIRVVSGDVAGVDLNCGCPKQFSTSGGMGANLLTTPDILCDVLRAMRHAAPPHVAVTCKIRLLPTQEDTIKLVQQIVRTGVVNAITIHCRTKEMRPREAALLGRFREVAQAIRDESGGKVPVVVNGDCWSAEDEARFLELTGATSIMIARGAELNPSVFRRQGKLSVPDIIAPQYARYAMFFDNTWGNTKYCMGQLNFKDRANIIGKEGASSTSSQDTAPAGAAAVKHMKKADLIALRDTVMSSAGYEDMAQAFGLDYEAECAKAPEEMLAEVQEAVDRLNERDQVAAREERDQAQVAAPS</sequence>
<evidence type="ECO:0000256" key="4">
    <source>
        <dbReference type="ARBA" id="ARBA00022664"/>
    </source>
</evidence>
<evidence type="ECO:0000256" key="2">
    <source>
        <dbReference type="ARBA" id="ARBA00022630"/>
    </source>
</evidence>
<keyword evidence="2" id="KW-0285">Flavoprotein</keyword>
<dbReference type="SUPFAM" id="SSF51395">
    <property type="entry name" value="FMN-linked oxidoreductases"/>
    <property type="match status" value="1"/>
</dbReference>
<evidence type="ECO:0000256" key="6">
    <source>
        <dbReference type="ARBA" id="ARBA00023002"/>
    </source>
</evidence>
<dbReference type="AlphaFoldDB" id="A0A177TW55"/>
<dbReference type="Pfam" id="PF01207">
    <property type="entry name" value="Dus"/>
    <property type="match status" value="1"/>
</dbReference>
<dbReference type="CDD" id="cd02801">
    <property type="entry name" value="DUS_like_FMN"/>
    <property type="match status" value="1"/>
</dbReference>
<reference evidence="11" key="2">
    <citation type="journal article" date="2019" name="IMA Fungus">
        <title>Genome sequencing and comparison of five Tilletia species to identify candidate genes for the detection of regulated species infecting wheat.</title>
        <authorList>
            <person name="Nguyen H.D.T."/>
            <person name="Sultana T."/>
            <person name="Kesanakurti P."/>
            <person name="Hambleton S."/>
        </authorList>
    </citation>
    <scope>NUCLEOTIDE SEQUENCE</scope>
    <source>
        <strain evidence="11">DAOMC 236416</strain>
    </source>
</reference>
<dbReference type="InterPro" id="IPR052582">
    <property type="entry name" value="tRNA-DUS-like"/>
</dbReference>
<keyword evidence="12" id="KW-1185">Reference proteome</keyword>
<comment type="caution">
    <text evidence="11">The sequence shown here is derived from an EMBL/GenBank/DDBJ whole genome shotgun (WGS) entry which is preliminary data.</text>
</comment>
<dbReference type="PROSITE" id="PS01136">
    <property type="entry name" value="UPF0034"/>
    <property type="match status" value="1"/>
</dbReference>
<organism evidence="11 12">
    <name type="scientific">Tilletia indica</name>
    <dbReference type="NCBI Taxonomy" id="43049"/>
    <lineage>
        <taxon>Eukaryota</taxon>
        <taxon>Fungi</taxon>
        <taxon>Dikarya</taxon>
        <taxon>Basidiomycota</taxon>
        <taxon>Ustilaginomycotina</taxon>
        <taxon>Exobasidiomycetes</taxon>
        <taxon>Tilletiales</taxon>
        <taxon>Tilletiaceae</taxon>
        <taxon>Tilletia</taxon>
    </lineage>
</organism>
<keyword evidence="4" id="KW-0507">mRNA processing</keyword>
<dbReference type="InterPro" id="IPR013785">
    <property type="entry name" value="Aldolase_TIM"/>
</dbReference>
<comment type="cofactor">
    <cofactor evidence="1">
        <name>FMN</name>
        <dbReference type="ChEBI" id="CHEBI:58210"/>
    </cofactor>
</comment>
<keyword evidence="6" id="KW-0560">Oxidoreductase</keyword>
<evidence type="ECO:0000256" key="3">
    <source>
        <dbReference type="ARBA" id="ARBA00022643"/>
    </source>
</evidence>
<name>A0A177TW55_9BASI</name>
<keyword evidence="3" id="KW-0288">FMN</keyword>
<dbReference type="Gene3D" id="3.20.20.70">
    <property type="entry name" value="Aldolase class I"/>
    <property type="match status" value="1"/>
</dbReference>
<evidence type="ECO:0000256" key="8">
    <source>
        <dbReference type="ARBA" id="ARBA00049447"/>
    </source>
</evidence>
<evidence type="ECO:0000256" key="7">
    <source>
        <dbReference type="ARBA" id="ARBA00048342"/>
    </source>
</evidence>
<gene>
    <name evidence="11" type="ORF">A4X13_0g3327</name>
</gene>
<feature type="domain" description="DUS-like FMN-binding" evidence="10">
    <location>
        <begin position="88"/>
        <end position="363"/>
    </location>
</feature>
<feature type="region of interest" description="Disordered" evidence="9">
    <location>
        <begin position="1"/>
        <end position="55"/>
    </location>
</feature>
<dbReference type="GO" id="GO:0005737">
    <property type="term" value="C:cytoplasm"/>
    <property type="evidence" value="ECO:0007669"/>
    <property type="project" value="TreeGrafter"/>
</dbReference>
<dbReference type="InterPro" id="IPR035587">
    <property type="entry name" value="DUS-like_FMN-bd"/>
</dbReference>
<evidence type="ECO:0000259" key="10">
    <source>
        <dbReference type="Pfam" id="PF01207"/>
    </source>
</evidence>
<dbReference type="PANTHER" id="PTHR45936:SF1">
    <property type="entry name" value="TRNA-DIHYDROURIDINE(20) SYNTHASE [NAD(P)+]-LIKE"/>
    <property type="match status" value="1"/>
</dbReference>
<evidence type="ECO:0000313" key="11">
    <source>
        <dbReference type="EMBL" id="KAE8254664.1"/>
    </source>
</evidence>
<dbReference type="InterPro" id="IPR018517">
    <property type="entry name" value="tRNA_hU_synthase_CS"/>
</dbReference>
<evidence type="ECO:0000313" key="12">
    <source>
        <dbReference type="Proteomes" id="UP000077521"/>
    </source>
</evidence>
<evidence type="ECO:0000256" key="9">
    <source>
        <dbReference type="SAM" id="MobiDB-lite"/>
    </source>
</evidence>
<protein>
    <recommendedName>
        <fullName evidence="10">DUS-like FMN-binding domain-containing protein</fullName>
    </recommendedName>
</protein>
<reference evidence="11" key="1">
    <citation type="submission" date="2016-04" db="EMBL/GenBank/DDBJ databases">
        <authorList>
            <person name="Nguyen H.D."/>
            <person name="Samba Siva P."/>
            <person name="Cullis J."/>
            <person name="Levesque C.A."/>
            <person name="Hambleton S."/>
        </authorList>
    </citation>
    <scope>NUCLEOTIDE SEQUENCE</scope>
    <source>
        <strain evidence="11">DAOMC 236416</strain>
    </source>
</reference>
<dbReference type="GO" id="GO:0006397">
    <property type="term" value="P:mRNA processing"/>
    <property type="evidence" value="ECO:0007669"/>
    <property type="project" value="UniProtKB-KW"/>
</dbReference>
<dbReference type="EMBL" id="LWDF02000183">
    <property type="protein sequence ID" value="KAE8254664.1"/>
    <property type="molecule type" value="Genomic_DNA"/>
</dbReference>
<evidence type="ECO:0000256" key="1">
    <source>
        <dbReference type="ARBA" id="ARBA00001917"/>
    </source>
</evidence>
<comment type="catalytic activity">
    <reaction evidence="8">
        <text>a 5,6-dihydrouridine in mRNA + NADP(+) = a uridine in mRNA + NADPH + H(+)</text>
        <dbReference type="Rhea" id="RHEA:69855"/>
        <dbReference type="Rhea" id="RHEA-COMP:14658"/>
        <dbReference type="Rhea" id="RHEA-COMP:17789"/>
        <dbReference type="ChEBI" id="CHEBI:15378"/>
        <dbReference type="ChEBI" id="CHEBI:57783"/>
        <dbReference type="ChEBI" id="CHEBI:58349"/>
        <dbReference type="ChEBI" id="CHEBI:65315"/>
        <dbReference type="ChEBI" id="CHEBI:74443"/>
    </reaction>
    <physiologicalReaction direction="right-to-left" evidence="8">
        <dbReference type="Rhea" id="RHEA:69857"/>
    </physiologicalReaction>
</comment>
<comment type="catalytic activity">
    <reaction evidence="7">
        <text>a 5,6-dihydrouridine in mRNA + NAD(+) = a uridine in mRNA + NADH + H(+)</text>
        <dbReference type="Rhea" id="RHEA:69851"/>
        <dbReference type="Rhea" id="RHEA-COMP:14658"/>
        <dbReference type="Rhea" id="RHEA-COMP:17789"/>
        <dbReference type="ChEBI" id="CHEBI:15378"/>
        <dbReference type="ChEBI" id="CHEBI:57540"/>
        <dbReference type="ChEBI" id="CHEBI:57945"/>
        <dbReference type="ChEBI" id="CHEBI:65315"/>
        <dbReference type="ChEBI" id="CHEBI:74443"/>
    </reaction>
    <physiologicalReaction direction="right-to-left" evidence="7">
        <dbReference type="Rhea" id="RHEA:69853"/>
    </physiologicalReaction>
</comment>
<proteinExistence type="predicted"/>
<dbReference type="GO" id="GO:0017150">
    <property type="term" value="F:tRNA dihydrouridine synthase activity"/>
    <property type="evidence" value="ECO:0007669"/>
    <property type="project" value="InterPro"/>
</dbReference>
<accession>A0A177TW55</accession>
<dbReference type="PANTHER" id="PTHR45936">
    <property type="entry name" value="TRNA-DIHYDROURIDINE(20) SYNTHASE [NAD(P)+]-LIKE"/>
    <property type="match status" value="1"/>
</dbReference>
<dbReference type="GO" id="GO:0050660">
    <property type="term" value="F:flavin adenine dinucleotide binding"/>
    <property type="evidence" value="ECO:0007669"/>
    <property type="project" value="InterPro"/>
</dbReference>
<evidence type="ECO:0000256" key="5">
    <source>
        <dbReference type="ARBA" id="ARBA00022694"/>
    </source>
</evidence>
<feature type="compositionally biased region" description="Polar residues" evidence="9">
    <location>
        <begin position="1"/>
        <end position="14"/>
    </location>
</feature>
<dbReference type="Proteomes" id="UP000077521">
    <property type="component" value="Unassembled WGS sequence"/>
</dbReference>
<keyword evidence="5" id="KW-0819">tRNA processing</keyword>